<protein>
    <submittedName>
        <fullName evidence="3">Methylated-DNA-(Protein)-cysteine S-methyltransferase</fullName>
    </submittedName>
</protein>
<dbReference type="InterPro" id="IPR036217">
    <property type="entry name" value="MethylDNA_cys_MeTrfase_DNAb"/>
</dbReference>
<dbReference type="Proteomes" id="UP000186607">
    <property type="component" value="Unassembled WGS sequence"/>
</dbReference>
<keyword evidence="3" id="KW-0808">Transferase</keyword>
<dbReference type="OrthoDB" id="9789813at2"/>
<dbReference type="SUPFAM" id="SSF46767">
    <property type="entry name" value="Methylated DNA-protein cysteine methyltransferase, C-terminal domain"/>
    <property type="match status" value="1"/>
</dbReference>
<dbReference type="AlphaFoldDB" id="A0A1U7NZI8"/>
<dbReference type="InterPro" id="IPR036388">
    <property type="entry name" value="WH-like_DNA-bd_sf"/>
</dbReference>
<dbReference type="Pfam" id="PF01035">
    <property type="entry name" value="DNA_binding_1"/>
    <property type="match status" value="1"/>
</dbReference>
<evidence type="ECO:0000259" key="2">
    <source>
        <dbReference type="Pfam" id="PF01035"/>
    </source>
</evidence>
<name>A0A1U7NZI8_9DEIO</name>
<dbReference type="GO" id="GO:0032259">
    <property type="term" value="P:methylation"/>
    <property type="evidence" value="ECO:0007669"/>
    <property type="project" value="UniProtKB-KW"/>
</dbReference>
<dbReference type="InterPro" id="IPR052520">
    <property type="entry name" value="ATL_DNA_repair"/>
</dbReference>
<accession>A0A1U7NZI8</accession>
<keyword evidence="3" id="KW-0489">Methyltransferase</keyword>
<evidence type="ECO:0000313" key="3">
    <source>
        <dbReference type="EMBL" id="OLV18328.1"/>
    </source>
</evidence>
<dbReference type="PANTHER" id="PTHR42942:SF1">
    <property type="entry name" value="ALKYLTRANSFERASE-LIKE PROTEIN 1"/>
    <property type="match status" value="1"/>
</dbReference>
<feature type="domain" description="Methylated-DNA-[protein]-cysteine S-methyltransferase DNA binding" evidence="2">
    <location>
        <begin position="13"/>
        <end position="99"/>
    </location>
</feature>
<dbReference type="GO" id="GO:0008168">
    <property type="term" value="F:methyltransferase activity"/>
    <property type="evidence" value="ECO:0007669"/>
    <property type="project" value="UniProtKB-KW"/>
</dbReference>
<evidence type="ECO:0000256" key="1">
    <source>
        <dbReference type="ARBA" id="ARBA00022763"/>
    </source>
</evidence>
<organism evidence="3 4">
    <name type="scientific">Deinococcus marmoris</name>
    <dbReference type="NCBI Taxonomy" id="249408"/>
    <lineage>
        <taxon>Bacteria</taxon>
        <taxon>Thermotogati</taxon>
        <taxon>Deinococcota</taxon>
        <taxon>Deinococci</taxon>
        <taxon>Deinococcales</taxon>
        <taxon>Deinococcaceae</taxon>
        <taxon>Deinococcus</taxon>
    </lineage>
</organism>
<gene>
    <name evidence="3" type="ORF">BOO71_0006079</name>
</gene>
<proteinExistence type="predicted"/>
<evidence type="ECO:0000313" key="4">
    <source>
        <dbReference type="Proteomes" id="UP000186607"/>
    </source>
</evidence>
<dbReference type="Gene3D" id="1.10.10.10">
    <property type="entry name" value="Winged helix-like DNA-binding domain superfamily/Winged helix DNA-binding domain"/>
    <property type="match status" value="1"/>
</dbReference>
<dbReference type="RefSeq" id="WP_075832044.1">
    <property type="nucleotide sequence ID" value="NZ_MSTI01000068.1"/>
</dbReference>
<dbReference type="CDD" id="cd06445">
    <property type="entry name" value="ATase"/>
    <property type="match status" value="1"/>
</dbReference>
<dbReference type="PANTHER" id="PTHR42942">
    <property type="entry name" value="6-O-METHYLGUANINE DNA METHYLTRANSFERASE"/>
    <property type="match status" value="1"/>
</dbReference>
<dbReference type="EMBL" id="MSTI01000068">
    <property type="protein sequence ID" value="OLV18328.1"/>
    <property type="molecule type" value="Genomic_DNA"/>
</dbReference>
<reference evidence="3 4" key="1">
    <citation type="submission" date="2017-01" db="EMBL/GenBank/DDBJ databases">
        <title>Genome Analysis of Deinococcus marmoris KOPRI26562.</title>
        <authorList>
            <person name="Kim J.H."/>
            <person name="Oh H.-M."/>
        </authorList>
    </citation>
    <scope>NUCLEOTIDE SEQUENCE [LARGE SCALE GENOMIC DNA]</scope>
    <source>
        <strain evidence="3 4">KOPRI26562</strain>
    </source>
</reference>
<comment type="caution">
    <text evidence="3">The sequence shown here is derived from an EMBL/GenBank/DDBJ whole genome shotgun (WGS) entry which is preliminary data.</text>
</comment>
<keyword evidence="4" id="KW-1185">Reference proteome</keyword>
<sequence>MPAEPGTTEVSGEFQARILALVARIPPGRVMTYGQLALLAGHPGAARQAGHVMNGLMGGQDGEGADLPWQRVINAQGRVSTHKLGFGDLQERLLRAEGVPFDASGRCDLSARQWWPEEDRDAPPEALF</sequence>
<dbReference type="InterPro" id="IPR014048">
    <property type="entry name" value="MethylDNA_cys_MeTrfase_DNA-bd"/>
</dbReference>
<dbReference type="GO" id="GO:0006281">
    <property type="term" value="P:DNA repair"/>
    <property type="evidence" value="ECO:0007669"/>
    <property type="project" value="InterPro"/>
</dbReference>
<keyword evidence="1" id="KW-0227">DNA damage</keyword>
<dbReference type="STRING" id="249408.BOO71_0006079"/>